<dbReference type="GO" id="GO:0016706">
    <property type="term" value="F:2-oxoglutarate-dependent dioxygenase activity"/>
    <property type="evidence" value="ECO:0007669"/>
    <property type="project" value="UniProtKB-ARBA"/>
</dbReference>
<protein>
    <recommendedName>
        <fullName evidence="3">Phytanoyl-CoA dioxygenase</fullName>
    </recommendedName>
</protein>
<evidence type="ECO:0008006" key="3">
    <source>
        <dbReference type="Google" id="ProtNLM"/>
    </source>
</evidence>
<proteinExistence type="predicted"/>
<dbReference type="GO" id="GO:0005506">
    <property type="term" value="F:iron ion binding"/>
    <property type="evidence" value="ECO:0007669"/>
    <property type="project" value="UniProtKB-ARBA"/>
</dbReference>
<dbReference type="InterPro" id="IPR008775">
    <property type="entry name" value="Phytyl_CoA_dOase-like"/>
</dbReference>
<dbReference type="PANTHER" id="PTHR20883:SF48">
    <property type="entry name" value="ECTOINE DIOXYGENASE"/>
    <property type="match status" value="1"/>
</dbReference>
<sequence>MRADGTRLSTEFVINDQGAGYPRRTVETSASQEDLDTLVRSGYLVLRGLLDGAISDVLAQAVLRLAEAEADRPEAESLPGDSIYLRALLDKDEVFHPLLRLEPPLSIARTLLGPQVWVDLEARLNHAGRPGVAVPWHAHLPVVPDPLPVLFSYPHQIHCLVYLDRITEKEGALCLLPGSHLARDLRIPLGDQNERPGQVELFFEPGDAVLIHANLWHRTVPSSVDAGYRRLLLLGYVPSWVRSDISRGVVAERPLKAELARDADAETRELLGEFEW</sequence>
<dbReference type="RefSeq" id="WP_156218953.1">
    <property type="nucleotide sequence ID" value="NZ_WOFH01000009.1"/>
</dbReference>
<keyword evidence="2" id="KW-1185">Reference proteome</keyword>
<dbReference type="SUPFAM" id="SSF51197">
    <property type="entry name" value="Clavaminate synthase-like"/>
    <property type="match status" value="1"/>
</dbReference>
<dbReference type="AlphaFoldDB" id="A0A7K1L5U7"/>
<accession>A0A7K1L5U7</accession>
<dbReference type="Gene3D" id="2.60.120.620">
    <property type="entry name" value="q2cbj1_9rhob like domain"/>
    <property type="match status" value="1"/>
</dbReference>
<name>A0A7K1L5U7_9ACTN</name>
<dbReference type="PANTHER" id="PTHR20883">
    <property type="entry name" value="PHYTANOYL-COA DIOXYGENASE DOMAIN CONTAINING 1"/>
    <property type="match status" value="1"/>
</dbReference>
<organism evidence="1 2">
    <name type="scientific">Actinomadura litoris</name>
    <dbReference type="NCBI Taxonomy" id="2678616"/>
    <lineage>
        <taxon>Bacteria</taxon>
        <taxon>Bacillati</taxon>
        <taxon>Actinomycetota</taxon>
        <taxon>Actinomycetes</taxon>
        <taxon>Streptosporangiales</taxon>
        <taxon>Thermomonosporaceae</taxon>
        <taxon>Actinomadura</taxon>
    </lineage>
</organism>
<dbReference type="EMBL" id="WOFH01000009">
    <property type="protein sequence ID" value="MUN39797.1"/>
    <property type="molecule type" value="Genomic_DNA"/>
</dbReference>
<dbReference type="Proteomes" id="UP000432015">
    <property type="component" value="Unassembled WGS sequence"/>
</dbReference>
<evidence type="ECO:0000313" key="1">
    <source>
        <dbReference type="EMBL" id="MUN39797.1"/>
    </source>
</evidence>
<dbReference type="Pfam" id="PF05721">
    <property type="entry name" value="PhyH"/>
    <property type="match status" value="1"/>
</dbReference>
<reference evidence="1 2" key="1">
    <citation type="submission" date="2019-11" db="EMBL/GenBank/DDBJ databases">
        <authorList>
            <person name="Cao P."/>
        </authorList>
    </citation>
    <scope>NUCLEOTIDE SEQUENCE [LARGE SCALE GENOMIC DNA]</scope>
    <source>
        <strain evidence="1 2">NEAU-AAG5</strain>
    </source>
</reference>
<gene>
    <name evidence="1" type="ORF">GNZ18_24840</name>
</gene>
<evidence type="ECO:0000313" key="2">
    <source>
        <dbReference type="Proteomes" id="UP000432015"/>
    </source>
</evidence>
<comment type="caution">
    <text evidence="1">The sequence shown here is derived from an EMBL/GenBank/DDBJ whole genome shotgun (WGS) entry which is preliminary data.</text>
</comment>